<dbReference type="OrthoDB" id="8444984at2"/>
<dbReference type="Gene3D" id="3.40.50.300">
    <property type="entry name" value="P-loop containing nucleotide triphosphate hydrolases"/>
    <property type="match status" value="1"/>
</dbReference>
<gene>
    <name evidence="1" type="ORF">E2C06_34505</name>
</gene>
<evidence type="ECO:0000313" key="1">
    <source>
        <dbReference type="EMBL" id="TDH58071.1"/>
    </source>
</evidence>
<evidence type="ECO:0000313" key="2">
    <source>
        <dbReference type="Proteomes" id="UP000295096"/>
    </source>
</evidence>
<organism evidence="1 2">
    <name type="scientific">Dankookia rubra</name>
    <dbReference type="NCBI Taxonomy" id="1442381"/>
    <lineage>
        <taxon>Bacteria</taxon>
        <taxon>Pseudomonadati</taxon>
        <taxon>Pseudomonadota</taxon>
        <taxon>Alphaproteobacteria</taxon>
        <taxon>Acetobacterales</taxon>
        <taxon>Roseomonadaceae</taxon>
        <taxon>Dankookia</taxon>
    </lineage>
</organism>
<proteinExistence type="predicted"/>
<reference evidence="1 2" key="1">
    <citation type="journal article" date="2016" name="J. Microbiol.">
        <title>Dankookia rubra gen. nov., sp. nov., an alphaproteobacterium isolated from sediment of a shallow stream.</title>
        <authorList>
            <person name="Kim W.H."/>
            <person name="Kim D.H."/>
            <person name="Kang K."/>
            <person name="Ahn T.Y."/>
        </authorList>
    </citation>
    <scope>NUCLEOTIDE SEQUENCE [LARGE SCALE GENOMIC DNA]</scope>
    <source>
        <strain evidence="1 2">JCM30602</strain>
    </source>
</reference>
<dbReference type="AlphaFoldDB" id="A0A4R5Q741"/>
<keyword evidence="1" id="KW-0418">Kinase</keyword>
<keyword evidence="1" id="KW-0808">Transferase</keyword>
<dbReference type="EMBL" id="SMSJ01000158">
    <property type="protein sequence ID" value="TDH58071.1"/>
    <property type="molecule type" value="Genomic_DNA"/>
</dbReference>
<dbReference type="GO" id="GO:0005886">
    <property type="term" value="C:plasma membrane"/>
    <property type="evidence" value="ECO:0007669"/>
    <property type="project" value="TreeGrafter"/>
</dbReference>
<dbReference type="Proteomes" id="UP000295096">
    <property type="component" value="Unassembled WGS sequence"/>
</dbReference>
<dbReference type="PANTHER" id="PTHR32309:SF13">
    <property type="entry name" value="FERRIC ENTEROBACTIN TRANSPORT PROTEIN FEPE"/>
    <property type="match status" value="1"/>
</dbReference>
<protein>
    <submittedName>
        <fullName evidence="1">Tyrosine-protein kinase family protein</fullName>
    </submittedName>
</protein>
<name>A0A4R5Q741_9PROT</name>
<dbReference type="RefSeq" id="WP_133293077.1">
    <property type="nucleotide sequence ID" value="NZ_SMSJ01000158.1"/>
</dbReference>
<dbReference type="PANTHER" id="PTHR32309">
    <property type="entry name" value="TYROSINE-PROTEIN KINASE"/>
    <property type="match status" value="1"/>
</dbReference>
<dbReference type="GO" id="GO:0004713">
    <property type="term" value="F:protein tyrosine kinase activity"/>
    <property type="evidence" value="ECO:0007669"/>
    <property type="project" value="TreeGrafter"/>
</dbReference>
<dbReference type="InterPro" id="IPR050445">
    <property type="entry name" value="Bact_polysacc_biosynth/exp"/>
</dbReference>
<keyword evidence="2" id="KW-1185">Reference proteome</keyword>
<sequence length="228" mass="24179">MPKDLAPEALSEEIETVWRGLVASGLHCVAVTAANNGEGTSTIAAALARRAEHAGKTVLLAEIFADKPTLAARCGMHLPPGEPVRIGAEGLSVMALPANAPANWQQRDFFAWRMAAWQRDYDLVVLDLAPVLASPGEGMGSLSVAAAAACTLLVVLAGKTKAEAVRKAQDRLGRAGANLLGIVLNDKENPSLKEELEREVSRIAGFLPGLARRLRSRVRRLPVLGVQI</sequence>
<dbReference type="SUPFAM" id="SSF52540">
    <property type="entry name" value="P-loop containing nucleoside triphosphate hydrolases"/>
    <property type="match status" value="1"/>
</dbReference>
<dbReference type="InterPro" id="IPR027417">
    <property type="entry name" value="P-loop_NTPase"/>
</dbReference>
<accession>A0A4R5Q741</accession>
<comment type="caution">
    <text evidence="1">The sequence shown here is derived from an EMBL/GenBank/DDBJ whole genome shotgun (WGS) entry which is preliminary data.</text>
</comment>